<reference evidence="2" key="2">
    <citation type="submission" date="2020-11" db="EMBL/GenBank/DDBJ databases">
        <authorList>
            <person name="McCartney M.A."/>
            <person name="Auch B."/>
            <person name="Kono T."/>
            <person name="Mallez S."/>
            <person name="Becker A."/>
            <person name="Gohl D.M."/>
            <person name="Silverstein K.A.T."/>
            <person name="Koren S."/>
            <person name="Bechman K.B."/>
            <person name="Herman A."/>
            <person name="Abrahante J.E."/>
            <person name="Garbe J."/>
        </authorList>
    </citation>
    <scope>NUCLEOTIDE SEQUENCE</scope>
    <source>
        <strain evidence="2">Duluth1</strain>
        <tissue evidence="2">Whole animal</tissue>
    </source>
</reference>
<proteinExistence type="predicted"/>
<sequence>MKTHQQHTPFSTLNLNHHHNQSTKTNYSISTIILLLLAGQSSVLHRSVEQQPSHTLNAPLRPCAASLHS</sequence>
<reference evidence="2" key="1">
    <citation type="journal article" date="2019" name="bioRxiv">
        <title>The Genome of the Zebra Mussel, Dreissena polymorpha: A Resource for Invasive Species Research.</title>
        <authorList>
            <person name="McCartney M.A."/>
            <person name="Auch B."/>
            <person name="Kono T."/>
            <person name="Mallez S."/>
            <person name="Zhang Y."/>
            <person name="Obille A."/>
            <person name="Becker A."/>
            <person name="Abrahante J.E."/>
            <person name="Garbe J."/>
            <person name="Badalamenti J.P."/>
            <person name="Herman A."/>
            <person name="Mangelson H."/>
            <person name="Liachko I."/>
            <person name="Sullivan S."/>
            <person name="Sone E.D."/>
            <person name="Koren S."/>
            <person name="Silverstein K.A.T."/>
            <person name="Beckman K.B."/>
            <person name="Gohl D.M."/>
        </authorList>
    </citation>
    <scope>NUCLEOTIDE SEQUENCE</scope>
    <source>
        <strain evidence="2">Duluth1</strain>
        <tissue evidence="2">Whole animal</tissue>
    </source>
</reference>
<evidence type="ECO:0000313" key="2">
    <source>
        <dbReference type="EMBL" id="KAH3779299.1"/>
    </source>
</evidence>
<dbReference type="EMBL" id="JAIWYP010000008">
    <property type="protein sequence ID" value="KAH3779299.1"/>
    <property type="molecule type" value="Genomic_DNA"/>
</dbReference>
<evidence type="ECO:0000256" key="1">
    <source>
        <dbReference type="SAM" id="MobiDB-lite"/>
    </source>
</evidence>
<feature type="region of interest" description="Disordered" evidence="1">
    <location>
        <begin position="1"/>
        <end position="21"/>
    </location>
</feature>
<organism evidence="2 3">
    <name type="scientific">Dreissena polymorpha</name>
    <name type="common">Zebra mussel</name>
    <name type="synonym">Mytilus polymorpha</name>
    <dbReference type="NCBI Taxonomy" id="45954"/>
    <lineage>
        <taxon>Eukaryota</taxon>
        <taxon>Metazoa</taxon>
        <taxon>Spiralia</taxon>
        <taxon>Lophotrochozoa</taxon>
        <taxon>Mollusca</taxon>
        <taxon>Bivalvia</taxon>
        <taxon>Autobranchia</taxon>
        <taxon>Heteroconchia</taxon>
        <taxon>Euheterodonta</taxon>
        <taxon>Imparidentia</taxon>
        <taxon>Neoheterodontei</taxon>
        <taxon>Myida</taxon>
        <taxon>Dreissenoidea</taxon>
        <taxon>Dreissenidae</taxon>
        <taxon>Dreissena</taxon>
    </lineage>
</organism>
<comment type="caution">
    <text evidence="2">The sequence shown here is derived from an EMBL/GenBank/DDBJ whole genome shotgun (WGS) entry which is preliminary data.</text>
</comment>
<name>A0A9D4INH2_DREPO</name>
<protein>
    <submittedName>
        <fullName evidence="2">Uncharacterized protein</fullName>
    </submittedName>
</protein>
<feature type="compositionally biased region" description="Polar residues" evidence="1">
    <location>
        <begin position="1"/>
        <end position="15"/>
    </location>
</feature>
<evidence type="ECO:0000313" key="3">
    <source>
        <dbReference type="Proteomes" id="UP000828390"/>
    </source>
</evidence>
<dbReference type="Proteomes" id="UP000828390">
    <property type="component" value="Unassembled WGS sequence"/>
</dbReference>
<accession>A0A9D4INH2</accession>
<dbReference type="AlphaFoldDB" id="A0A9D4INH2"/>
<feature type="region of interest" description="Disordered" evidence="1">
    <location>
        <begin position="49"/>
        <end position="69"/>
    </location>
</feature>
<keyword evidence="3" id="KW-1185">Reference proteome</keyword>
<gene>
    <name evidence="2" type="ORF">DPMN_157100</name>
</gene>